<evidence type="ECO:0000313" key="1">
    <source>
        <dbReference type="EMBL" id="MEQ2173530.1"/>
    </source>
</evidence>
<dbReference type="Proteomes" id="UP001476798">
    <property type="component" value="Unassembled WGS sequence"/>
</dbReference>
<name>A0ABV0NQ56_9TELE</name>
<accession>A0ABV0NQ56</accession>
<gene>
    <name evidence="1" type="ORF">GOODEAATRI_033052</name>
</gene>
<evidence type="ECO:0000313" key="2">
    <source>
        <dbReference type="Proteomes" id="UP001476798"/>
    </source>
</evidence>
<proteinExistence type="predicted"/>
<keyword evidence="2" id="KW-1185">Reference proteome</keyword>
<sequence>SPVPTRPVRGSQCLCPSEWLLLACRWTLRRLSCYARALQNADVCASAVGADALEPGIASLIVPPDEALQPIARCPRPRCRVTDDLLCRAYVSGTRMVRLGNSLSHLVLGVSSSLESVLLDQSTQSMVDVSLQAFALMMRMLGRTLSMLCYAQSPGAHGSGLPNAATAGRTSRL</sequence>
<dbReference type="EMBL" id="JAHRIO010046531">
    <property type="protein sequence ID" value="MEQ2173530.1"/>
    <property type="molecule type" value="Genomic_DNA"/>
</dbReference>
<organism evidence="1 2">
    <name type="scientific">Goodea atripinnis</name>
    <dbReference type="NCBI Taxonomy" id="208336"/>
    <lineage>
        <taxon>Eukaryota</taxon>
        <taxon>Metazoa</taxon>
        <taxon>Chordata</taxon>
        <taxon>Craniata</taxon>
        <taxon>Vertebrata</taxon>
        <taxon>Euteleostomi</taxon>
        <taxon>Actinopterygii</taxon>
        <taxon>Neopterygii</taxon>
        <taxon>Teleostei</taxon>
        <taxon>Neoteleostei</taxon>
        <taxon>Acanthomorphata</taxon>
        <taxon>Ovalentaria</taxon>
        <taxon>Atherinomorphae</taxon>
        <taxon>Cyprinodontiformes</taxon>
        <taxon>Goodeidae</taxon>
        <taxon>Goodea</taxon>
    </lineage>
</organism>
<comment type="caution">
    <text evidence="1">The sequence shown here is derived from an EMBL/GenBank/DDBJ whole genome shotgun (WGS) entry which is preliminary data.</text>
</comment>
<reference evidence="1 2" key="1">
    <citation type="submission" date="2021-06" db="EMBL/GenBank/DDBJ databases">
        <authorList>
            <person name="Palmer J.M."/>
        </authorList>
    </citation>
    <scope>NUCLEOTIDE SEQUENCE [LARGE SCALE GENOMIC DNA]</scope>
    <source>
        <strain evidence="1 2">GA_2019</strain>
        <tissue evidence="1">Muscle</tissue>
    </source>
</reference>
<protein>
    <submittedName>
        <fullName evidence="1">Uncharacterized protein</fullName>
    </submittedName>
</protein>
<feature type="non-terminal residue" evidence="1">
    <location>
        <position position="1"/>
    </location>
</feature>